<sequence length="140" mass="15282">MALGLFSSNPNSGDPYAPPSPNNNDPSSILSQYRPLIQQFSLSSLLGYCSAVSAKRIGKTLAFIGGLAFVSLQALVHQGYISVDWKKIEQSVKEAVDTDDDGEFTEKDVQRYWERVKVFLTENIPDASGFGVGFMLGLKS</sequence>
<dbReference type="GO" id="GO:0005741">
    <property type="term" value="C:mitochondrial outer membrane"/>
    <property type="evidence" value="ECO:0007669"/>
    <property type="project" value="TreeGrafter"/>
</dbReference>
<proteinExistence type="inferred from homology"/>
<comment type="similarity">
    <text evidence="2">Belongs to the FUN14 family.</text>
</comment>
<dbReference type="EMBL" id="JATAAI010000026">
    <property type="protein sequence ID" value="KAK1737300.1"/>
    <property type="molecule type" value="Genomic_DNA"/>
</dbReference>
<keyword evidence="4" id="KW-1133">Transmembrane helix</keyword>
<evidence type="ECO:0000256" key="2">
    <source>
        <dbReference type="ARBA" id="ARBA00009160"/>
    </source>
</evidence>
<keyword evidence="8" id="KW-1185">Reference proteome</keyword>
<name>A0AAD8Y1V9_9STRA</name>
<keyword evidence="3" id="KW-0812">Transmembrane</keyword>
<evidence type="ECO:0000256" key="3">
    <source>
        <dbReference type="ARBA" id="ARBA00022692"/>
    </source>
</evidence>
<dbReference type="Pfam" id="PF04930">
    <property type="entry name" value="FUN14"/>
    <property type="match status" value="1"/>
</dbReference>
<keyword evidence="5" id="KW-0472">Membrane</keyword>
<evidence type="ECO:0000256" key="5">
    <source>
        <dbReference type="ARBA" id="ARBA00023136"/>
    </source>
</evidence>
<protein>
    <submittedName>
        <fullName evidence="7">FUN14 family protein</fullName>
    </submittedName>
</protein>
<evidence type="ECO:0000256" key="4">
    <source>
        <dbReference type="ARBA" id="ARBA00022989"/>
    </source>
</evidence>
<comment type="subcellular location">
    <subcellularLocation>
        <location evidence="1">Membrane</location>
    </subcellularLocation>
</comment>
<gene>
    <name evidence="7" type="ORF">QTG54_012167</name>
</gene>
<dbReference type="PANTHER" id="PTHR21346:SF0">
    <property type="entry name" value="RE45833P"/>
    <property type="match status" value="1"/>
</dbReference>
<evidence type="ECO:0000313" key="7">
    <source>
        <dbReference type="EMBL" id="KAK1737300.1"/>
    </source>
</evidence>
<comment type="caution">
    <text evidence="7">The sequence shown here is derived from an EMBL/GenBank/DDBJ whole genome shotgun (WGS) entry which is preliminary data.</text>
</comment>
<evidence type="ECO:0000256" key="1">
    <source>
        <dbReference type="ARBA" id="ARBA00004370"/>
    </source>
</evidence>
<organism evidence="7 8">
    <name type="scientific">Skeletonema marinoi</name>
    <dbReference type="NCBI Taxonomy" id="267567"/>
    <lineage>
        <taxon>Eukaryota</taxon>
        <taxon>Sar</taxon>
        <taxon>Stramenopiles</taxon>
        <taxon>Ochrophyta</taxon>
        <taxon>Bacillariophyta</taxon>
        <taxon>Coscinodiscophyceae</taxon>
        <taxon>Thalassiosirophycidae</taxon>
        <taxon>Thalassiosirales</taxon>
        <taxon>Skeletonemataceae</taxon>
        <taxon>Skeletonema</taxon>
        <taxon>Skeletonema marinoi-dohrnii complex</taxon>
    </lineage>
</organism>
<feature type="region of interest" description="Disordered" evidence="6">
    <location>
        <begin position="1"/>
        <end position="28"/>
    </location>
</feature>
<dbReference type="Proteomes" id="UP001224775">
    <property type="component" value="Unassembled WGS sequence"/>
</dbReference>
<evidence type="ECO:0000313" key="8">
    <source>
        <dbReference type="Proteomes" id="UP001224775"/>
    </source>
</evidence>
<reference evidence="7" key="1">
    <citation type="submission" date="2023-06" db="EMBL/GenBank/DDBJ databases">
        <title>Survivors Of The Sea: Transcriptome response of Skeletonema marinoi to long-term dormancy.</title>
        <authorList>
            <person name="Pinder M.I.M."/>
            <person name="Kourtchenko O."/>
            <person name="Robertson E.K."/>
            <person name="Larsson T."/>
            <person name="Maumus F."/>
            <person name="Osuna-Cruz C.M."/>
            <person name="Vancaester E."/>
            <person name="Stenow R."/>
            <person name="Vandepoele K."/>
            <person name="Ploug H."/>
            <person name="Bruchert V."/>
            <person name="Godhe A."/>
            <person name="Topel M."/>
        </authorList>
    </citation>
    <scope>NUCLEOTIDE SEQUENCE</scope>
    <source>
        <strain evidence="7">R05AC</strain>
    </source>
</reference>
<dbReference type="InterPro" id="IPR007014">
    <property type="entry name" value="FUN14"/>
</dbReference>
<accession>A0AAD8Y1V9</accession>
<feature type="compositionally biased region" description="Polar residues" evidence="6">
    <location>
        <begin position="1"/>
        <end position="12"/>
    </location>
</feature>
<dbReference type="AlphaFoldDB" id="A0AAD8Y1V9"/>
<evidence type="ECO:0000256" key="6">
    <source>
        <dbReference type="SAM" id="MobiDB-lite"/>
    </source>
</evidence>
<dbReference type="PANTHER" id="PTHR21346">
    <property type="entry name" value="FUN14 DOMAIN CONTAINING"/>
    <property type="match status" value="1"/>
</dbReference>
<dbReference type="GO" id="GO:0000422">
    <property type="term" value="P:autophagy of mitochondrion"/>
    <property type="evidence" value="ECO:0007669"/>
    <property type="project" value="TreeGrafter"/>
</dbReference>